<organism evidence="1 2">
    <name type="scientific">Orbilia oligospora</name>
    <name type="common">Nematode-trapping fungus</name>
    <name type="synonym">Arthrobotrys oligospora</name>
    <dbReference type="NCBI Taxonomy" id="2813651"/>
    <lineage>
        <taxon>Eukaryota</taxon>
        <taxon>Fungi</taxon>
        <taxon>Dikarya</taxon>
        <taxon>Ascomycota</taxon>
        <taxon>Pezizomycotina</taxon>
        <taxon>Orbiliomycetes</taxon>
        <taxon>Orbiliales</taxon>
        <taxon>Orbiliaceae</taxon>
        <taxon>Orbilia</taxon>
    </lineage>
</organism>
<comment type="caution">
    <text evidence="1">The sequence shown here is derived from an EMBL/GenBank/DDBJ whole genome shotgun (WGS) entry which is preliminary data.</text>
</comment>
<dbReference type="EMBL" id="SOZJ01000009">
    <property type="protein sequence ID" value="TGJ62733.1"/>
    <property type="molecule type" value="Genomic_DNA"/>
</dbReference>
<dbReference type="Proteomes" id="UP000297595">
    <property type="component" value="Unassembled WGS sequence"/>
</dbReference>
<protein>
    <submittedName>
        <fullName evidence="1">Uncharacterized protein</fullName>
    </submittedName>
</protein>
<accession>A0A7C8KBQ6</accession>
<evidence type="ECO:0000313" key="2">
    <source>
        <dbReference type="Proteomes" id="UP000297595"/>
    </source>
</evidence>
<proteinExistence type="predicted"/>
<gene>
    <name evidence="1" type="ORF">EYR41_011920</name>
</gene>
<name>A0A7C8KBQ6_ORBOL</name>
<reference evidence="1 2" key="1">
    <citation type="submission" date="2019-03" db="EMBL/GenBank/DDBJ databases">
        <title>Nematode-trapping fungi genome.</title>
        <authorList>
            <person name="Vidal-Diez De Ulzurrun G."/>
        </authorList>
    </citation>
    <scope>NUCLEOTIDE SEQUENCE [LARGE SCALE GENOMIC DNA]</scope>
    <source>
        <strain evidence="1 2">TWF154</strain>
    </source>
</reference>
<sequence>MIHTSMTIPTVVAELVRMDGWSSIFHLDGFGRLYSFCPYTGAPFYWAEKIQGGREQIGNLGVGDFALVPEQETDGYFLSFVTFWVEDDRRIMIDEVYASKDSEVEYINGWEFICCYNRPNTLWNYNTAKKYRDEGGQNSELTAADDIIYADVLKREVYAEAKDTNVKNT</sequence>
<dbReference type="AlphaFoldDB" id="A0A7C8KBQ6"/>
<evidence type="ECO:0000313" key="1">
    <source>
        <dbReference type="EMBL" id="TGJ62733.1"/>
    </source>
</evidence>